<name>A0AAV7R6F3_PLEWA</name>
<protein>
    <submittedName>
        <fullName evidence="1">Uncharacterized protein</fullName>
    </submittedName>
</protein>
<dbReference type="Proteomes" id="UP001066276">
    <property type="component" value="Chromosome 5"/>
</dbReference>
<proteinExistence type="predicted"/>
<sequence length="81" mass="9220">MTSLARARECKANAKEKSLQRTVLPFFSQEGYFARYFPLISVIVFRKVEAVEANSATSTSKKRSLRYLYCERSAVAELPHA</sequence>
<accession>A0AAV7R6F3</accession>
<dbReference type="AlphaFoldDB" id="A0AAV7R6F3"/>
<dbReference type="EMBL" id="JANPWB010000009">
    <property type="protein sequence ID" value="KAJ1148347.1"/>
    <property type="molecule type" value="Genomic_DNA"/>
</dbReference>
<keyword evidence="2" id="KW-1185">Reference proteome</keyword>
<organism evidence="1 2">
    <name type="scientific">Pleurodeles waltl</name>
    <name type="common">Iberian ribbed newt</name>
    <dbReference type="NCBI Taxonomy" id="8319"/>
    <lineage>
        <taxon>Eukaryota</taxon>
        <taxon>Metazoa</taxon>
        <taxon>Chordata</taxon>
        <taxon>Craniata</taxon>
        <taxon>Vertebrata</taxon>
        <taxon>Euteleostomi</taxon>
        <taxon>Amphibia</taxon>
        <taxon>Batrachia</taxon>
        <taxon>Caudata</taxon>
        <taxon>Salamandroidea</taxon>
        <taxon>Salamandridae</taxon>
        <taxon>Pleurodelinae</taxon>
        <taxon>Pleurodeles</taxon>
    </lineage>
</organism>
<evidence type="ECO:0000313" key="2">
    <source>
        <dbReference type="Proteomes" id="UP001066276"/>
    </source>
</evidence>
<comment type="caution">
    <text evidence="1">The sequence shown here is derived from an EMBL/GenBank/DDBJ whole genome shotgun (WGS) entry which is preliminary data.</text>
</comment>
<reference evidence="1" key="1">
    <citation type="journal article" date="2022" name="bioRxiv">
        <title>Sequencing and chromosome-scale assembly of the giantPleurodeles waltlgenome.</title>
        <authorList>
            <person name="Brown T."/>
            <person name="Elewa A."/>
            <person name="Iarovenko S."/>
            <person name="Subramanian E."/>
            <person name="Araus A.J."/>
            <person name="Petzold A."/>
            <person name="Susuki M."/>
            <person name="Suzuki K.-i.T."/>
            <person name="Hayashi T."/>
            <person name="Toyoda A."/>
            <person name="Oliveira C."/>
            <person name="Osipova E."/>
            <person name="Leigh N.D."/>
            <person name="Simon A."/>
            <person name="Yun M.H."/>
        </authorList>
    </citation>
    <scope>NUCLEOTIDE SEQUENCE</scope>
    <source>
        <strain evidence="1">20211129_DDA</strain>
        <tissue evidence="1">Liver</tissue>
    </source>
</reference>
<gene>
    <name evidence="1" type="ORF">NDU88_001184</name>
</gene>
<evidence type="ECO:0000313" key="1">
    <source>
        <dbReference type="EMBL" id="KAJ1148347.1"/>
    </source>
</evidence>